<keyword evidence="2" id="KW-1185">Reference proteome</keyword>
<dbReference type="EMBL" id="QEAN01000244">
    <property type="protein sequence ID" value="TPX42126.1"/>
    <property type="molecule type" value="Genomic_DNA"/>
</dbReference>
<organism evidence="1 2">
    <name type="scientific">Synchytrium endobioticum</name>
    <dbReference type="NCBI Taxonomy" id="286115"/>
    <lineage>
        <taxon>Eukaryota</taxon>
        <taxon>Fungi</taxon>
        <taxon>Fungi incertae sedis</taxon>
        <taxon>Chytridiomycota</taxon>
        <taxon>Chytridiomycota incertae sedis</taxon>
        <taxon>Chytridiomycetes</taxon>
        <taxon>Synchytriales</taxon>
        <taxon>Synchytriaceae</taxon>
        <taxon>Synchytrium</taxon>
    </lineage>
</organism>
<dbReference type="VEuPathDB" id="FungiDB:SeMB42_g05270"/>
<evidence type="ECO:0000313" key="2">
    <source>
        <dbReference type="Proteomes" id="UP000317494"/>
    </source>
</evidence>
<protein>
    <submittedName>
        <fullName evidence="1">Uncharacterized protein</fullName>
    </submittedName>
</protein>
<accession>A0A507CSJ9</accession>
<evidence type="ECO:0000313" key="1">
    <source>
        <dbReference type="EMBL" id="TPX42126.1"/>
    </source>
</evidence>
<reference evidence="1 2" key="1">
    <citation type="journal article" date="2019" name="Sci. Rep.">
        <title>Comparative genomics of chytrid fungi reveal insights into the obligate biotrophic and pathogenic lifestyle of Synchytrium endobioticum.</title>
        <authorList>
            <person name="van de Vossenberg B.T.L.H."/>
            <person name="Warris S."/>
            <person name="Nguyen H.D.T."/>
            <person name="van Gent-Pelzer M.P.E."/>
            <person name="Joly D.L."/>
            <person name="van de Geest H.C."/>
            <person name="Bonants P.J.M."/>
            <person name="Smith D.S."/>
            <person name="Levesque C.A."/>
            <person name="van der Lee T.A.J."/>
        </authorList>
    </citation>
    <scope>NUCLEOTIDE SEQUENCE [LARGE SCALE GENOMIC DNA]</scope>
    <source>
        <strain evidence="1 2">MB42</strain>
    </source>
</reference>
<dbReference type="AlphaFoldDB" id="A0A507CSJ9"/>
<name>A0A507CSJ9_9FUNG</name>
<gene>
    <name evidence="1" type="ORF">SeMB42_g05270</name>
</gene>
<dbReference type="Proteomes" id="UP000317494">
    <property type="component" value="Unassembled WGS sequence"/>
</dbReference>
<proteinExistence type="predicted"/>
<comment type="caution">
    <text evidence="1">The sequence shown here is derived from an EMBL/GenBank/DDBJ whole genome shotgun (WGS) entry which is preliminary data.</text>
</comment>
<sequence length="145" mass="16464">MPCQLVIQWGLPLLRAHFGSVLYYCILAEVTPGRRRTSTRDIRLDPDSDPLDIQAYNIIQLHKGISEIQPYGLKMVLQAFDNSIGTASYYMLQHRRCFNDPDIDCETSYIGKKDDANKARGAGLIRVRICIPAELGKPLHKVIDY</sequence>